<dbReference type="PANTHER" id="PTHR33638">
    <property type="entry name" value="SELENOPROTEIN H"/>
    <property type="match status" value="1"/>
</dbReference>
<feature type="region of interest" description="Disordered" evidence="1">
    <location>
        <begin position="1"/>
        <end position="105"/>
    </location>
</feature>
<organism evidence="2 3">
    <name type="scientific">Camelina sativa</name>
    <name type="common">False flax</name>
    <name type="synonym">Myagrum sativum</name>
    <dbReference type="NCBI Taxonomy" id="90675"/>
    <lineage>
        <taxon>Eukaryota</taxon>
        <taxon>Viridiplantae</taxon>
        <taxon>Streptophyta</taxon>
        <taxon>Embryophyta</taxon>
        <taxon>Tracheophyta</taxon>
        <taxon>Spermatophyta</taxon>
        <taxon>Magnoliopsida</taxon>
        <taxon>eudicotyledons</taxon>
        <taxon>Gunneridae</taxon>
        <taxon>Pentapetalae</taxon>
        <taxon>rosids</taxon>
        <taxon>malvids</taxon>
        <taxon>Brassicales</taxon>
        <taxon>Brassicaceae</taxon>
        <taxon>Camelineae</taxon>
        <taxon>Camelina</taxon>
    </lineage>
</organism>
<dbReference type="InterPro" id="IPR052674">
    <property type="entry name" value="SelWTH-like"/>
</dbReference>
<reference evidence="2" key="1">
    <citation type="journal article" date="2014" name="Nat. Commun.">
        <title>The emerging biofuel crop Camelina sativa retains a highly undifferentiated hexaploid genome structure.</title>
        <authorList>
            <person name="Kagale S."/>
            <person name="Koh C."/>
            <person name="Nixon J."/>
            <person name="Bollina V."/>
            <person name="Clarke W.E."/>
            <person name="Tuteja R."/>
            <person name="Spillane C."/>
            <person name="Robinson S.J."/>
            <person name="Links M.G."/>
            <person name="Clarke C."/>
            <person name="Higgins E.E."/>
            <person name="Huebert T."/>
            <person name="Sharpe A.G."/>
            <person name="Parkin I.A."/>
        </authorList>
    </citation>
    <scope>NUCLEOTIDE SEQUENCE [LARGE SCALE GENOMIC DNA]</scope>
    <source>
        <strain evidence="2">cv. DH55</strain>
    </source>
</reference>
<keyword evidence="2" id="KW-1185">Reference proteome</keyword>
<name>A0ABM1QQ49_CAMSA</name>
<gene>
    <name evidence="3" type="primary">LOC104730160</name>
</gene>
<evidence type="ECO:0000313" key="3">
    <source>
        <dbReference type="RefSeq" id="XP_019088887.1"/>
    </source>
</evidence>
<dbReference type="Proteomes" id="UP000694864">
    <property type="component" value="Chromosome 12"/>
</dbReference>
<evidence type="ECO:0000313" key="2">
    <source>
        <dbReference type="Proteomes" id="UP000694864"/>
    </source>
</evidence>
<proteinExistence type="predicted"/>
<feature type="compositionally biased region" description="Acidic residues" evidence="1">
    <location>
        <begin position="79"/>
        <end position="101"/>
    </location>
</feature>
<dbReference type="PANTHER" id="PTHR33638:SF6">
    <property type="entry name" value="SELENIUM BINDING PROTEIN"/>
    <property type="match status" value="1"/>
</dbReference>
<protein>
    <submittedName>
        <fullName evidence="3">Selenoprotein H-like</fullName>
    </submittedName>
</protein>
<accession>A0ABM1QQ49</accession>
<dbReference type="Gene3D" id="3.40.30.10">
    <property type="entry name" value="Glutaredoxin"/>
    <property type="match status" value="1"/>
</dbReference>
<sequence length="191" mass="21078">MPPKKSKTDGEEKAKPLTTASSRVTRSMGRRTRSETQQNGAKAAGSASTPVKVASPKKAKRKKPAIETGKAKKGKKEDEAVEEVEKEAEEETEAEPEPEVEDPTKTKIVIEHCKQCNAFKTRAIQVKEGLEGAVTGCTVTLNPEKPRRGCFEIRKEGGETFISLLEMKRPFAPMKALDMEQVIEDIIKKIK</sequence>
<reference evidence="3" key="2">
    <citation type="submission" date="2025-08" db="UniProtKB">
        <authorList>
            <consortium name="RefSeq"/>
        </authorList>
    </citation>
    <scope>IDENTIFICATION</scope>
    <source>
        <tissue evidence="3">Leaf</tissue>
    </source>
</reference>
<dbReference type="GeneID" id="104730160"/>
<dbReference type="RefSeq" id="XP_019088887.1">
    <property type="nucleotide sequence ID" value="XM_019233342.1"/>
</dbReference>
<feature type="compositionally biased region" description="Basic and acidic residues" evidence="1">
    <location>
        <begin position="1"/>
        <end position="15"/>
    </location>
</feature>
<evidence type="ECO:0000256" key="1">
    <source>
        <dbReference type="SAM" id="MobiDB-lite"/>
    </source>
</evidence>